<evidence type="ECO:0000313" key="2">
    <source>
        <dbReference type="EMBL" id="KNZ64513.1"/>
    </source>
</evidence>
<feature type="compositionally biased region" description="Low complexity" evidence="1">
    <location>
        <begin position="16"/>
        <end position="30"/>
    </location>
</feature>
<keyword evidence="3" id="KW-1185">Reference proteome</keyword>
<dbReference type="Proteomes" id="UP000037035">
    <property type="component" value="Unassembled WGS sequence"/>
</dbReference>
<dbReference type="VEuPathDB" id="FungiDB:VP01_1020g7"/>
<feature type="region of interest" description="Disordered" evidence="1">
    <location>
        <begin position="90"/>
        <end position="181"/>
    </location>
</feature>
<sequence length="434" mass="46957">MSRRALSNLEAHHHTSSSSSGPFSPRVSSPLASSYPQGASSPLSSGSCVDMFQLVPSSPAGPSMLPFSDLPESEPELRSCDEEMMKLDEFSTGSSPRIGHFNAAASSSPGPSWLPALAPNRHDLLLSPSQSSHHRARAWKQPLSSRRSPRSSASETPLSSPTPLSRSYTSKACHPDRSPSQLRLQAATRIRALERKNRSNAHRPLLDTFSAGSQRGIDEIISSKEEMMTEALGRRHIKQMNRQWEALLSSQAYATDEMIEEAEGIQLFFFFFCHCVGTQPELTNLPGNGGAESESMDEEPPENDGEPDFSQMYAEEVPLSGGMDNEGADTSMTSTCSTVRPDEHSPSLLAILLAPAAVCPACSAGGLQASEPATHGIQCVHCPWALDGNTLASIDLHFLHHGERLSHRPMIGYNPHVGTNFICSNPHCDEMVCV</sequence>
<feature type="compositionally biased region" description="Polar residues" evidence="1">
    <location>
        <begin position="31"/>
        <end position="47"/>
    </location>
</feature>
<feature type="region of interest" description="Disordered" evidence="1">
    <location>
        <begin position="284"/>
        <end position="309"/>
    </location>
</feature>
<dbReference type="OrthoDB" id="2501867at2759"/>
<feature type="compositionally biased region" description="Low complexity" evidence="1">
    <location>
        <begin position="144"/>
        <end position="170"/>
    </location>
</feature>
<gene>
    <name evidence="2" type="ORF">VP01_1020g7</name>
</gene>
<organism evidence="2 3">
    <name type="scientific">Puccinia sorghi</name>
    <dbReference type="NCBI Taxonomy" id="27349"/>
    <lineage>
        <taxon>Eukaryota</taxon>
        <taxon>Fungi</taxon>
        <taxon>Dikarya</taxon>
        <taxon>Basidiomycota</taxon>
        <taxon>Pucciniomycotina</taxon>
        <taxon>Pucciniomycetes</taxon>
        <taxon>Pucciniales</taxon>
        <taxon>Pucciniaceae</taxon>
        <taxon>Puccinia</taxon>
    </lineage>
</organism>
<accession>A0A0L6VUS8</accession>
<evidence type="ECO:0000256" key="1">
    <source>
        <dbReference type="SAM" id="MobiDB-lite"/>
    </source>
</evidence>
<evidence type="ECO:0000313" key="3">
    <source>
        <dbReference type="Proteomes" id="UP000037035"/>
    </source>
</evidence>
<reference evidence="2 3" key="1">
    <citation type="submission" date="2015-08" db="EMBL/GenBank/DDBJ databases">
        <title>Next Generation Sequencing and Analysis of the Genome of Puccinia sorghi L Schw, the Causal Agent of Maize Common Rust.</title>
        <authorList>
            <person name="Rochi L."/>
            <person name="Burguener G."/>
            <person name="Darino M."/>
            <person name="Turjanski A."/>
            <person name="Kreff E."/>
            <person name="Dieguez M.J."/>
            <person name="Sacco F."/>
        </authorList>
    </citation>
    <scope>NUCLEOTIDE SEQUENCE [LARGE SCALE GENOMIC DNA]</scope>
    <source>
        <strain evidence="2 3">RO10H11247</strain>
    </source>
</reference>
<dbReference type="AlphaFoldDB" id="A0A0L6VUS8"/>
<name>A0A0L6VUS8_9BASI</name>
<protein>
    <submittedName>
        <fullName evidence="2">Uncharacterized protein</fullName>
    </submittedName>
</protein>
<proteinExistence type="predicted"/>
<dbReference type="EMBL" id="LAVV01000233">
    <property type="protein sequence ID" value="KNZ64513.1"/>
    <property type="molecule type" value="Genomic_DNA"/>
</dbReference>
<feature type="compositionally biased region" description="Acidic residues" evidence="1">
    <location>
        <begin position="294"/>
        <end position="307"/>
    </location>
</feature>
<comment type="caution">
    <text evidence="2">The sequence shown here is derived from an EMBL/GenBank/DDBJ whole genome shotgun (WGS) entry which is preliminary data.</text>
</comment>
<feature type="region of interest" description="Disordered" evidence="1">
    <location>
        <begin position="1"/>
        <end position="48"/>
    </location>
</feature>